<comment type="caution">
    <text evidence="2">The sequence shown here is derived from an EMBL/GenBank/DDBJ whole genome shotgun (WGS) entry which is preliminary data.</text>
</comment>
<evidence type="ECO:0000313" key="2">
    <source>
        <dbReference type="EMBL" id="KAL1503188.1"/>
    </source>
</evidence>
<organism evidence="2 3">
    <name type="scientific">Prymnesium parvum</name>
    <name type="common">Toxic golden alga</name>
    <dbReference type="NCBI Taxonomy" id="97485"/>
    <lineage>
        <taxon>Eukaryota</taxon>
        <taxon>Haptista</taxon>
        <taxon>Haptophyta</taxon>
        <taxon>Prymnesiophyceae</taxon>
        <taxon>Prymnesiales</taxon>
        <taxon>Prymnesiaceae</taxon>
        <taxon>Prymnesium</taxon>
    </lineage>
</organism>
<dbReference type="InterPro" id="IPR011990">
    <property type="entry name" value="TPR-like_helical_dom_sf"/>
</dbReference>
<accession>A0AB34IPJ3</accession>
<dbReference type="Proteomes" id="UP001515480">
    <property type="component" value="Unassembled WGS sequence"/>
</dbReference>
<sequence length="248" mass="27777">MSLTPSMHTGVSLHAIKGALGYAQEEPSASAPNSDDEVDPSDRVSVLLKGFREAFLSNLSESNDKLAETMLDRAQGAQESYRNGEYEAALYKFAEYLAASRAMRTHKEDDESDFELKATLNSNLGACLHHLGEIELAQKYYNKSVHIFETKCYTPRWTWIVYGDINQKRIDFVKRRIQAAQQNEKPEVGKFLDTSGQEQVWEEAAAEKSSDDSYLSYLNPFSWYRYYSGATTSSTPEAAPAPAAQEAV</sequence>
<dbReference type="Gene3D" id="1.25.40.10">
    <property type="entry name" value="Tetratricopeptide repeat domain"/>
    <property type="match status" value="1"/>
</dbReference>
<gene>
    <name evidence="2" type="ORF">AB1Y20_011246</name>
</gene>
<dbReference type="EMBL" id="JBGBPQ010000022">
    <property type="protein sequence ID" value="KAL1503188.1"/>
    <property type="molecule type" value="Genomic_DNA"/>
</dbReference>
<keyword evidence="3" id="KW-1185">Reference proteome</keyword>
<dbReference type="AlphaFoldDB" id="A0AB34IPJ3"/>
<evidence type="ECO:0000256" key="1">
    <source>
        <dbReference type="SAM" id="MobiDB-lite"/>
    </source>
</evidence>
<feature type="region of interest" description="Disordered" evidence="1">
    <location>
        <begin position="23"/>
        <end position="42"/>
    </location>
</feature>
<name>A0AB34IPJ3_PRYPA</name>
<reference evidence="2 3" key="1">
    <citation type="journal article" date="2024" name="Science">
        <title>Giant polyketide synthase enzymes in the biosynthesis of giant marine polyether toxins.</title>
        <authorList>
            <person name="Fallon T.R."/>
            <person name="Shende V.V."/>
            <person name="Wierzbicki I.H."/>
            <person name="Pendleton A.L."/>
            <person name="Watervoot N.F."/>
            <person name="Auber R.P."/>
            <person name="Gonzalez D.J."/>
            <person name="Wisecaver J.H."/>
            <person name="Moore B.S."/>
        </authorList>
    </citation>
    <scope>NUCLEOTIDE SEQUENCE [LARGE SCALE GENOMIC DNA]</scope>
    <source>
        <strain evidence="2 3">12B1</strain>
    </source>
</reference>
<evidence type="ECO:0000313" key="3">
    <source>
        <dbReference type="Proteomes" id="UP001515480"/>
    </source>
</evidence>
<proteinExistence type="predicted"/>
<dbReference type="SUPFAM" id="SSF48452">
    <property type="entry name" value="TPR-like"/>
    <property type="match status" value="1"/>
</dbReference>
<protein>
    <submittedName>
        <fullName evidence="2">Uncharacterized protein</fullName>
    </submittedName>
</protein>